<proteinExistence type="predicted"/>
<gene>
    <name evidence="2" type="ORF">PLICRDRAFT_33219</name>
</gene>
<evidence type="ECO:0000313" key="2">
    <source>
        <dbReference type="EMBL" id="KII82815.1"/>
    </source>
</evidence>
<feature type="region of interest" description="Disordered" evidence="1">
    <location>
        <begin position="1"/>
        <end position="44"/>
    </location>
</feature>
<name>A0A0C9SV53_PLICR</name>
<feature type="compositionally biased region" description="Basic and acidic residues" evidence="1">
    <location>
        <begin position="7"/>
        <end position="16"/>
    </location>
</feature>
<feature type="compositionally biased region" description="Basic residues" evidence="1">
    <location>
        <begin position="122"/>
        <end position="136"/>
    </location>
</feature>
<accession>A0A0C9SV53</accession>
<reference evidence="2 3" key="1">
    <citation type="submission" date="2014-06" db="EMBL/GenBank/DDBJ databases">
        <title>Evolutionary Origins and Diversification of the Mycorrhizal Mutualists.</title>
        <authorList>
            <consortium name="DOE Joint Genome Institute"/>
            <consortium name="Mycorrhizal Genomics Consortium"/>
            <person name="Kohler A."/>
            <person name="Kuo A."/>
            <person name="Nagy L.G."/>
            <person name="Floudas D."/>
            <person name="Copeland A."/>
            <person name="Barry K.W."/>
            <person name="Cichocki N."/>
            <person name="Veneault-Fourrey C."/>
            <person name="LaButti K."/>
            <person name="Lindquist E.A."/>
            <person name="Lipzen A."/>
            <person name="Lundell T."/>
            <person name="Morin E."/>
            <person name="Murat C."/>
            <person name="Riley R."/>
            <person name="Ohm R."/>
            <person name="Sun H."/>
            <person name="Tunlid A."/>
            <person name="Henrissat B."/>
            <person name="Grigoriev I.V."/>
            <person name="Hibbett D.S."/>
            <person name="Martin F."/>
        </authorList>
    </citation>
    <scope>NUCLEOTIDE SEQUENCE [LARGE SCALE GENOMIC DNA]</scope>
    <source>
        <strain evidence="2 3">FD-325 SS-3</strain>
    </source>
</reference>
<protein>
    <submittedName>
        <fullName evidence="2">Uncharacterized protein</fullName>
    </submittedName>
</protein>
<evidence type="ECO:0000313" key="3">
    <source>
        <dbReference type="Proteomes" id="UP000053263"/>
    </source>
</evidence>
<dbReference type="EMBL" id="KN832631">
    <property type="protein sequence ID" value="KII82815.1"/>
    <property type="molecule type" value="Genomic_DNA"/>
</dbReference>
<sequence length="910" mass="102871">EAQWDEWETRNDKGDNDGAPESEPPCNDRNTEGEDRVTREREKATAKVLRRWAVEWRRICDNVTEEELDDWLIVEPWVYMENACKVQGLNYAKEHNEKRETGKKGKLEKGDGPERAEEKSKRTAGTRGRGRKKRTRAVTVAEAKKAAADEMDVDEEARINMDDGDLGNSLSVTPENRDEGIAQGGAEDEIPGGVQNKQRRKYGGSVGGSDEVTGKREEWRKAIGECKQDLLRRDKTWGRVYAECVAVGEAVEAVMEEGPSTWENEEGMGGEWSRGTADTSKMEMDEVLSTVGAVTGFERLVASDIRSIVLALGWAAVNEGNGTRSDKRRWGKWGLKVNWVSVNLRVLTGGDRRVQRKVHLPTLRVARKYVDIAWSVQEGMDNKLRLWEEYWRSTTCGLGEERQMRPAERRRVSTLSGGEWMDGDILAEGGKRAPTGFWTASGAQKMVETWMGKKLSGEVLRVSSVAEAVIVLGETMQNAPWDTDDLTRQVVTAIGTMVMEDRGEDTEAWGRTLRGCNGDQRWWTLWKALRQNNKMDAGIPRDGGYGTEISWTTVSEEADRVTRHVLLVAMDVVERENACRAHMAKSWEREEMALVALQKRAIAFAEKTTLAMWLWDDMEGEYNLPESDEGQRKMMRELIKRGCEVTSWPEKMIERRVLTDRGQLQWCSNEGSGEGEWRQWLGVSRRVDLQEFEEWVRKTEGVWTGSERRGILRVLAKALGNKPDASKGPDTIMEVASYLTEEWRKVEIPREWRRTIEEDMLENNTLIAKLIGEPASAKNVGMGVYEAGGSLAEDGMVAWADAGCKVQVADKLDAITGGEMMKPVPLPCGWCYQAIGWTGMRLRRDVDEEGSMTAFLQWVEHEAKNPRGGSVVRESGACIMRALSHFKKRGNEAMTRRIMLTVREVTKSWR</sequence>
<feature type="compositionally biased region" description="Basic and acidic residues" evidence="1">
    <location>
        <begin position="29"/>
        <end position="44"/>
    </location>
</feature>
<feature type="non-terminal residue" evidence="2">
    <location>
        <position position="910"/>
    </location>
</feature>
<feature type="region of interest" description="Disordered" evidence="1">
    <location>
        <begin position="179"/>
        <end position="213"/>
    </location>
</feature>
<dbReference type="AlphaFoldDB" id="A0A0C9SV53"/>
<dbReference type="HOGENOM" id="CLU_319483_0_0_1"/>
<evidence type="ECO:0000256" key="1">
    <source>
        <dbReference type="SAM" id="MobiDB-lite"/>
    </source>
</evidence>
<keyword evidence="3" id="KW-1185">Reference proteome</keyword>
<organism evidence="2 3">
    <name type="scientific">Plicaturopsis crispa FD-325 SS-3</name>
    <dbReference type="NCBI Taxonomy" id="944288"/>
    <lineage>
        <taxon>Eukaryota</taxon>
        <taxon>Fungi</taxon>
        <taxon>Dikarya</taxon>
        <taxon>Basidiomycota</taxon>
        <taxon>Agaricomycotina</taxon>
        <taxon>Agaricomycetes</taxon>
        <taxon>Agaricomycetidae</taxon>
        <taxon>Amylocorticiales</taxon>
        <taxon>Amylocorticiaceae</taxon>
        <taxon>Plicatura</taxon>
        <taxon>Plicaturopsis crispa</taxon>
    </lineage>
</organism>
<dbReference type="Proteomes" id="UP000053263">
    <property type="component" value="Unassembled WGS sequence"/>
</dbReference>
<feature type="region of interest" description="Disordered" evidence="1">
    <location>
        <begin position="96"/>
        <end position="149"/>
    </location>
</feature>
<feature type="compositionally biased region" description="Basic and acidic residues" evidence="1">
    <location>
        <begin position="96"/>
        <end position="121"/>
    </location>
</feature>